<dbReference type="EMBL" id="JBHUII010000011">
    <property type="protein sequence ID" value="MFD2207146.1"/>
    <property type="molecule type" value="Genomic_DNA"/>
</dbReference>
<evidence type="ECO:0000259" key="2">
    <source>
        <dbReference type="Pfam" id="PF22725"/>
    </source>
</evidence>
<dbReference type="InterPro" id="IPR000683">
    <property type="entry name" value="Gfo/Idh/MocA-like_OxRdtase_N"/>
</dbReference>
<proteinExistence type="predicted"/>
<accession>A0ABW5BNQ7</accession>
<evidence type="ECO:0000259" key="1">
    <source>
        <dbReference type="Pfam" id="PF01408"/>
    </source>
</evidence>
<name>A0ABW5BNQ7_9PROT</name>
<dbReference type="Proteomes" id="UP001597294">
    <property type="component" value="Unassembled WGS sequence"/>
</dbReference>
<gene>
    <name evidence="3" type="ORF">ACFSKO_16070</name>
</gene>
<dbReference type="InterPro" id="IPR051450">
    <property type="entry name" value="Gfo/Idh/MocA_Oxidoreductases"/>
</dbReference>
<dbReference type="RefSeq" id="WP_380253491.1">
    <property type="nucleotide sequence ID" value="NZ_JBHUII010000011.1"/>
</dbReference>
<reference evidence="4" key="1">
    <citation type="journal article" date="2019" name="Int. J. Syst. Evol. Microbiol.">
        <title>The Global Catalogue of Microorganisms (GCM) 10K type strain sequencing project: providing services to taxonomists for standard genome sequencing and annotation.</title>
        <authorList>
            <consortium name="The Broad Institute Genomics Platform"/>
            <consortium name="The Broad Institute Genome Sequencing Center for Infectious Disease"/>
            <person name="Wu L."/>
            <person name="Ma J."/>
        </authorList>
    </citation>
    <scope>NUCLEOTIDE SEQUENCE [LARGE SCALE GENOMIC DNA]</scope>
    <source>
        <strain evidence="4">CGMCC 4.7192</strain>
    </source>
</reference>
<dbReference type="InterPro" id="IPR036291">
    <property type="entry name" value="NAD(P)-bd_dom_sf"/>
</dbReference>
<feature type="domain" description="Gfo/Idh/MocA-like oxidoreductase N-terminal" evidence="1">
    <location>
        <begin position="6"/>
        <end position="124"/>
    </location>
</feature>
<dbReference type="PANTHER" id="PTHR43377:SF1">
    <property type="entry name" value="BILIVERDIN REDUCTASE A"/>
    <property type="match status" value="1"/>
</dbReference>
<feature type="domain" description="GFO/IDH/MocA-like oxidoreductase" evidence="2">
    <location>
        <begin position="138"/>
        <end position="234"/>
    </location>
</feature>
<dbReference type="SUPFAM" id="SSF55347">
    <property type="entry name" value="Glyceraldehyde-3-phosphate dehydrogenase-like, C-terminal domain"/>
    <property type="match status" value="1"/>
</dbReference>
<dbReference type="InterPro" id="IPR055170">
    <property type="entry name" value="GFO_IDH_MocA-like_dom"/>
</dbReference>
<comment type="caution">
    <text evidence="3">The sequence shown here is derived from an EMBL/GenBank/DDBJ whole genome shotgun (WGS) entry which is preliminary data.</text>
</comment>
<dbReference type="PANTHER" id="PTHR43377">
    <property type="entry name" value="BILIVERDIN REDUCTASE A"/>
    <property type="match status" value="1"/>
</dbReference>
<dbReference type="Gene3D" id="3.30.360.10">
    <property type="entry name" value="Dihydrodipicolinate Reductase, domain 2"/>
    <property type="match status" value="1"/>
</dbReference>
<evidence type="ECO:0000313" key="4">
    <source>
        <dbReference type="Proteomes" id="UP001597294"/>
    </source>
</evidence>
<dbReference type="Pfam" id="PF01408">
    <property type="entry name" value="GFO_IDH_MocA"/>
    <property type="match status" value="1"/>
</dbReference>
<keyword evidence="4" id="KW-1185">Reference proteome</keyword>
<dbReference type="SUPFAM" id="SSF51735">
    <property type="entry name" value="NAD(P)-binding Rossmann-fold domains"/>
    <property type="match status" value="1"/>
</dbReference>
<dbReference type="Pfam" id="PF22725">
    <property type="entry name" value="GFO_IDH_MocA_C3"/>
    <property type="match status" value="1"/>
</dbReference>
<organism evidence="3 4">
    <name type="scientific">Kiloniella antarctica</name>
    <dbReference type="NCBI Taxonomy" id="1550907"/>
    <lineage>
        <taxon>Bacteria</taxon>
        <taxon>Pseudomonadati</taxon>
        <taxon>Pseudomonadota</taxon>
        <taxon>Alphaproteobacteria</taxon>
        <taxon>Rhodospirillales</taxon>
        <taxon>Kiloniellaceae</taxon>
        <taxon>Kiloniella</taxon>
    </lineage>
</organism>
<dbReference type="Gene3D" id="3.40.50.720">
    <property type="entry name" value="NAD(P)-binding Rossmann-like Domain"/>
    <property type="match status" value="1"/>
</dbReference>
<protein>
    <submittedName>
        <fullName evidence="3">Gfo/Idh/MocA family protein</fullName>
    </submittedName>
</protein>
<sequence length="357" mass="39759">MIAKQRVLVVGLGNMGKSHAKAYHHLSGFEIVGLCSRSLDEKTPLPHEISSYPKFCDYDLALKELKPDVVSINTWPDTHESYALKAFSAGAHVFLEKPISDTVVGAQRVIAEAEKKGLKLVVGYILRHHPSWQEFVSQAKQLGKPLVMRMNLNQQSSGATWQVHKQLMKSVSPIVDCGVHYVDMMCLMTEAQPTKVHAIGVRLSEEIDEDMYNYGQLQVTYDDGSVGWYEAGWGPMMSETAFFVKDVIGPNGSVSIVAAEENNSMESDDIDAHTKTSAILCHSADFDQKSNFLNKDNIIRMDDEPNHDALCLREQEFLLKAITENLDLTSHMQDAVNSMKIVLAADESIRSGKIVYL</sequence>
<evidence type="ECO:0000313" key="3">
    <source>
        <dbReference type="EMBL" id="MFD2207146.1"/>
    </source>
</evidence>